<name>A0A345HMW9_9ACTN</name>
<proteinExistence type="predicted"/>
<dbReference type="EMBL" id="CP031194">
    <property type="protein sequence ID" value="AXG78043.1"/>
    <property type="molecule type" value="Genomic_DNA"/>
</dbReference>
<sequence length="76" mass="7567">MDRDNAQWFKSSYSGGSGTECVEVAGLRGGGVVGVRDSGWLRGESIGVGSLAWGVFLGGVRGSGFGARGSGGDGGR</sequence>
<reference evidence="3" key="1">
    <citation type="submission" date="2018-07" db="EMBL/GenBank/DDBJ databases">
        <authorList>
            <person name="Zhao J."/>
        </authorList>
    </citation>
    <scope>NUCLEOTIDE SEQUENCE [LARGE SCALE GENOMIC DNA]</scope>
    <source>
        <strain evidence="3">GSSD-12</strain>
    </source>
</reference>
<feature type="domain" description="DUF397" evidence="1">
    <location>
        <begin position="6"/>
        <end position="61"/>
    </location>
</feature>
<accession>A0A345HMW9</accession>
<dbReference type="AlphaFoldDB" id="A0A345HMW9"/>
<gene>
    <name evidence="2" type="ORF">DVK44_10365</name>
</gene>
<keyword evidence="3" id="KW-1185">Reference proteome</keyword>
<dbReference type="Pfam" id="PF04149">
    <property type="entry name" value="DUF397"/>
    <property type="match status" value="1"/>
</dbReference>
<dbReference type="RefSeq" id="WP_114659408.1">
    <property type="nucleotide sequence ID" value="NZ_CP031194.1"/>
</dbReference>
<dbReference type="KEGG" id="spad:DVK44_10365"/>
<protein>
    <submittedName>
        <fullName evidence="2">DUF397 domain-containing protein</fullName>
    </submittedName>
</protein>
<dbReference type="InterPro" id="IPR007278">
    <property type="entry name" value="DUF397"/>
</dbReference>
<organism evidence="2 3">
    <name type="scientific">Streptomyces paludis</name>
    <dbReference type="NCBI Taxonomy" id="2282738"/>
    <lineage>
        <taxon>Bacteria</taxon>
        <taxon>Bacillati</taxon>
        <taxon>Actinomycetota</taxon>
        <taxon>Actinomycetes</taxon>
        <taxon>Kitasatosporales</taxon>
        <taxon>Streptomycetaceae</taxon>
        <taxon>Streptomyces</taxon>
    </lineage>
</organism>
<dbReference type="Proteomes" id="UP000253868">
    <property type="component" value="Chromosome"/>
</dbReference>
<evidence type="ECO:0000313" key="2">
    <source>
        <dbReference type="EMBL" id="AXG78043.1"/>
    </source>
</evidence>
<evidence type="ECO:0000259" key="1">
    <source>
        <dbReference type="Pfam" id="PF04149"/>
    </source>
</evidence>
<evidence type="ECO:0000313" key="3">
    <source>
        <dbReference type="Proteomes" id="UP000253868"/>
    </source>
</evidence>